<keyword evidence="3" id="KW-1185">Reference proteome</keyword>
<protein>
    <submittedName>
        <fullName evidence="2">SWI SNF, matrix associated, actin dependent regulator of chromatin, subfamily d, member 1</fullName>
    </submittedName>
</protein>
<evidence type="ECO:0000313" key="2">
    <source>
        <dbReference type="EMBL" id="KAL3320577.1"/>
    </source>
</evidence>
<dbReference type="EMBL" id="JBJKFK010000043">
    <property type="protein sequence ID" value="KAL3320577.1"/>
    <property type="molecule type" value="Genomic_DNA"/>
</dbReference>
<dbReference type="InterPro" id="IPR003121">
    <property type="entry name" value="SWIB_MDM2_domain"/>
</dbReference>
<comment type="caution">
    <text evidence="2">The sequence shown here is derived from an EMBL/GenBank/DDBJ whole genome shotgun (WGS) entry which is preliminary data.</text>
</comment>
<dbReference type="PANTHER" id="PTHR13844">
    <property type="entry name" value="SWI/SNF-RELATED MATRIX-ASSOCIATED ACTIN-DEPENDENT REGULATOR OF CHROMATIN SUBFAMILY D"/>
    <property type="match status" value="1"/>
</dbReference>
<feature type="domain" description="DM2" evidence="1">
    <location>
        <begin position="241"/>
        <end position="318"/>
    </location>
</feature>
<gene>
    <name evidence="2" type="primary">SMARCD1</name>
    <name evidence="2" type="ORF">Ciccas_000743</name>
</gene>
<dbReference type="Proteomes" id="UP001626550">
    <property type="component" value="Unassembled WGS sequence"/>
</dbReference>
<dbReference type="Gene3D" id="1.10.245.10">
    <property type="entry name" value="SWIB/MDM2 domain"/>
    <property type="match status" value="1"/>
</dbReference>
<name>A0ABD2QMG4_9PLAT</name>
<proteinExistence type="predicted"/>
<dbReference type="Pfam" id="PF02201">
    <property type="entry name" value="SWIB"/>
    <property type="match status" value="1"/>
</dbReference>
<accession>A0ABD2QMG4</accession>
<dbReference type="AlphaFoldDB" id="A0ABD2QMG4"/>
<evidence type="ECO:0000259" key="1">
    <source>
        <dbReference type="PROSITE" id="PS51925"/>
    </source>
</evidence>
<dbReference type="PROSITE" id="PS51925">
    <property type="entry name" value="SWIB_MDM2"/>
    <property type="match status" value="1"/>
</dbReference>
<evidence type="ECO:0000313" key="3">
    <source>
        <dbReference type="Proteomes" id="UP001626550"/>
    </source>
</evidence>
<sequence length="467" mass="54320">MQPNQVNIPKMMHMPGNRPIHPQNQPPMGNRIGPNAIANSPQAQHLQRRINMNDNRLHLVARPTIQKRKRRLGERILTKTVRQIIPESESYMELLEVEKKLDLVLMRKRLTLQEALKKPYKTKRKLRIMLSTTVKPVINNVDAEGNSTGEASAPSWELKVEGHLLDKPGLTSPMSSEQKYRCKFSSFFKSLVIELDRELYGPDNHLNEWHRTPTTQETDGFQVKRAGDVNVRCTILLQLDHQPPQHKLDPRLARILGLHTGTRSQIFYALWNYIKVHRLQDPHEKDFINCDPYFEQVFGCSRMRFAEIPHRLIALQMTPDPIVINHLIQVEGEDGGTKTACFDIDVEIEDQYKAMVHNYLQNTQSSQELASIDNKISELVEQITSLKTHREFYLEFSKDPQNFISKWLASQSRDLAAINETRPGHPEQERKSDFYQGSWVHEGIMRYFYNRINQRRLELEHAFGLNA</sequence>
<organism evidence="2 3">
    <name type="scientific">Cichlidogyrus casuarinus</name>
    <dbReference type="NCBI Taxonomy" id="1844966"/>
    <lineage>
        <taxon>Eukaryota</taxon>
        <taxon>Metazoa</taxon>
        <taxon>Spiralia</taxon>
        <taxon>Lophotrochozoa</taxon>
        <taxon>Platyhelminthes</taxon>
        <taxon>Monogenea</taxon>
        <taxon>Monopisthocotylea</taxon>
        <taxon>Dactylogyridea</taxon>
        <taxon>Ancyrocephalidae</taxon>
        <taxon>Cichlidogyrus</taxon>
    </lineage>
</organism>
<dbReference type="SUPFAM" id="SSF47592">
    <property type="entry name" value="SWIB/MDM2 domain"/>
    <property type="match status" value="1"/>
</dbReference>
<dbReference type="InterPro" id="IPR019835">
    <property type="entry name" value="SWIB_domain"/>
</dbReference>
<dbReference type="InterPro" id="IPR036885">
    <property type="entry name" value="SWIB_MDM2_dom_sf"/>
</dbReference>
<dbReference type="SMART" id="SM00151">
    <property type="entry name" value="SWIB"/>
    <property type="match status" value="1"/>
</dbReference>
<reference evidence="2 3" key="1">
    <citation type="submission" date="2024-11" db="EMBL/GenBank/DDBJ databases">
        <title>Adaptive evolution of stress response genes in parasites aligns with host niche diversity.</title>
        <authorList>
            <person name="Hahn C."/>
            <person name="Resl P."/>
        </authorList>
    </citation>
    <scope>NUCLEOTIDE SEQUENCE [LARGE SCALE GENOMIC DNA]</scope>
    <source>
        <strain evidence="2">EGGRZ-B1_66</strain>
        <tissue evidence="2">Body</tissue>
    </source>
</reference>